<gene>
    <name evidence="3" type="ORF">SAMN04489737_1106</name>
</gene>
<dbReference type="PANTHER" id="PTHR47396:SF2">
    <property type="entry name" value="HELICASE ATP-BINDING DOMAIN-CONTAINING PROTEIN"/>
    <property type="match status" value="1"/>
</dbReference>
<dbReference type="PANTHER" id="PTHR47396">
    <property type="entry name" value="TYPE I RESTRICTION ENZYME ECOKI R PROTEIN"/>
    <property type="match status" value="1"/>
</dbReference>
<dbReference type="Pfam" id="PF04851">
    <property type="entry name" value="ResIII"/>
    <property type="match status" value="1"/>
</dbReference>
<keyword evidence="4" id="KW-1185">Reference proteome</keyword>
<proteinExistence type="predicted"/>
<evidence type="ECO:0000256" key="1">
    <source>
        <dbReference type="SAM" id="MobiDB-lite"/>
    </source>
</evidence>
<dbReference type="GO" id="GO:0005524">
    <property type="term" value="F:ATP binding"/>
    <property type="evidence" value="ECO:0007669"/>
    <property type="project" value="InterPro"/>
</dbReference>
<evidence type="ECO:0000313" key="4">
    <source>
        <dbReference type="Proteomes" id="UP000214355"/>
    </source>
</evidence>
<reference evidence="4" key="1">
    <citation type="submission" date="2016-10" db="EMBL/GenBank/DDBJ databases">
        <authorList>
            <person name="Varghese N."/>
            <person name="Submissions S."/>
        </authorList>
    </citation>
    <scope>NUCLEOTIDE SEQUENCE [LARGE SCALE GENOMIC DNA]</scope>
    <source>
        <strain evidence="4">DSM 10002</strain>
    </source>
</reference>
<keyword evidence="3" id="KW-0067">ATP-binding</keyword>
<dbReference type="SUPFAM" id="SSF52540">
    <property type="entry name" value="P-loop containing nucleoside triphosphate hydrolases"/>
    <property type="match status" value="1"/>
</dbReference>
<dbReference type="InterPro" id="IPR027417">
    <property type="entry name" value="P-loop_NTPase"/>
</dbReference>
<dbReference type="InterPro" id="IPR006935">
    <property type="entry name" value="Helicase/UvrB_N"/>
</dbReference>
<dbReference type="Proteomes" id="UP000214355">
    <property type="component" value="Chromosome I"/>
</dbReference>
<name>A0A1H2LHT1_9ACTO</name>
<feature type="region of interest" description="Disordered" evidence="1">
    <location>
        <begin position="513"/>
        <end position="539"/>
    </location>
</feature>
<sequence>MSSELKGSAHTPQTASVSAAENLPPVFPRRAAWGTAGSLRAWQAAALEQFMATMPQDFLAVATPGAGKTTFALRVATELMARREVNEIVVVAPTEHLKYQWAEAGARVGLQLDPDFSNSNIGLGSSFNGACVTYAQVARAPMFHRQRIASRKTLVILDEVHHGGDNLSWGDAIRVAFSVAKHRLSLTGTPFRSDTSAIPFVTYEPDGDGVYRSKADYTYGYAEALRDFVVRPVMFMSYTGNMQWQTKHGEVMEATLGEPLTKDLIAQAWRTALDPSGEWIQAVLKAADERLNVVRRSVPDAGGLVIATDHKTAKAYAGLLDKITGEKTTVVLSDDNTASDKIAQFSAGTSRWMVAVRMVSEGVDVPRLCVGVYATSASTPLFFAQAIGRFVRSRKRGETASVFLPSVPRLLGLAGELEAQRDHALNKPSSDEEQQGWDDESLAEANREEKASDDLEGPGYRALSAAATFDKVVFDGDDFGSWAEVGSDEEADFLGIPGLLEPDDVATLLRQHQHDQQSKAAKRPASGTAPVMNSRRRREKRQELSKIVSAYSAKTGRAHALIHTDLRNACGGPEVARASLEQIEARIAQLQRWFVGRK</sequence>
<protein>
    <submittedName>
        <fullName evidence="3">Superfamily II DNA or RNA helicase</fullName>
    </submittedName>
</protein>
<keyword evidence="3" id="KW-0547">Nucleotide-binding</keyword>
<evidence type="ECO:0000313" key="3">
    <source>
        <dbReference type="EMBL" id="SDU80131.1"/>
    </source>
</evidence>
<dbReference type="GO" id="GO:0004386">
    <property type="term" value="F:helicase activity"/>
    <property type="evidence" value="ECO:0007669"/>
    <property type="project" value="UniProtKB-KW"/>
</dbReference>
<feature type="region of interest" description="Disordered" evidence="1">
    <location>
        <begin position="423"/>
        <end position="458"/>
    </location>
</feature>
<feature type="compositionally biased region" description="Acidic residues" evidence="1">
    <location>
        <begin position="431"/>
        <end position="442"/>
    </location>
</feature>
<feature type="compositionally biased region" description="Polar residues" evidence="1">
    <location>
        <begin position="1"/>
        <end position="19"/>
    </location>
</feature>
<feature type="region of interest" description="Disordered" evidence="1">
    <location>
        <begin position="1"/>
        <end position="21"/>
    </location>
</feature>
<dbReference type="RefSeq" id="WP_091280821.1">
    <property type="nucleotide sequence ID" value="NZ_LT629804.1"/>
</dbReference>
<dbReference type="GeneID" id="65344841"/>
<keyword evidence="3" id="KW-0378">Hydrolase</keyword>
<evidence type="ECO:0000259" key="2">
    <source>
        <dbReference type="PROSITE" id="PS51192"/>
    </source>
</evidence>
<dbReference type="InterPro" id="IPR050742">
    <property type="entry name" value="Helicase_Restrict-Modif_Enz"/>
</dbReference>
<dbReference type="OrthoDB" id="5165890at2"/>
<dbReference type="Gene3D" id="3.40.50.300">
    <property type="entry name" value="P-loop containing nucleotide triphosphate hydrolases"/>
    <property type="match status" value="2"/>
</dbReference>
<dbReference type="AlphaFoldDB" id="A0A1H2LHT1"/>
<dbReference type="PROSITE" id="PS51192">
    <property type="entry name" value="HELICASE_ATP_BIND_1"/>
    <property type="match status" value="1"/>
</dbReference>
<keyword evidence="3" id="KW-0347">Helicase</keyword>
<dbReference type="GO" id="GO:0005829">
    <property type="term" value="C:cytosol"/>
    <property type="evidence" value="ECO:0007669"/>
    <property type="project" value="TreeGrafter"/>
</dbReference>
<dbReference type="InterPro" id="IPR014001">
    <property type="entry name" value="Helicase_ATP-bd"/>
</dbReference>
<dbReference type="SMART" id="SM00487">
    <property type="entry name" value="DEXDc"/>
    <property type="match status" value="1"/>
</dbReference>
<dbReference type="EMBL" id="LT629804">
    <property type="protein sequence ID" value="SDU80131.1"/>
    <property type="molecule type" value="Genomic_DNA"/>
</dbReference>
<accession>A0A1H2LHT1</accession>
<dbReference type="GO" id="GO:0003677">
    <property type="term" value="F:DNA binding"/>
    <property type="evidence" value="ECO:0007669"/>
    <property type="project" value="InterPro"/>
</dbReference>
<feature type="domain" description="Helicase ATP-binding" evidence="2">
    <location>
        <begin position="49"/>
        <end position="208"/>
    </location>
</feature>
<organism evidence="3 4">
    <name type="scientific">Arcanobacterium phocae</name>
    <dbReference type="NCBI Taxonomy" id="131112"/>
    <lineage>
        <taxon>Bacteria</taxon>
        <taxon>Bacillati</taxon>
        <taxon>Actinomycetota</taxon>
        <taxon>Actinomycetes</taxon>
        <taxon>Actinomycetales</taxon>
        <taxon>Actinomycetaceae</taxon>
        <taxon>Arcanobacterium</taxon>
    </lineage>
</organism>
<dbReference type="STRING" id="131112.SAMN04489737_1106"/>
<dbReference type="GO" id="GO:0016787">
    <property type="term" value="F:hydrolase activity"/>
    <property type="evidence" value="ECO:0007669"/>
    <property type="project" value="InterPro"/>
</dbReference>